<evidence type="ECO:0000313" key="6">
    <source>
        <dbReference type="EMBL" id="UPL48209.1"/>
    </source>
</evidence>
<gene>
    <name evidence="6" type="ORF">MWH26_13545</name>
</gene>
<dbReference type="InterPro" id="IPR036649">
    <property type="entry name" value="Pyrophosphatase_sf"/>
</dbReference>
<dbReference type="Pfam" id="PF00719">
    <property type="entry name" value="Pyrophosphatase"/>
    <property type="match status" value="1"/>
</dbReference>
<dbReference type="EC" id="3.6.1.1" evidence="2"/>
<organism evidence="6 7">
    <name type="scientific">Hymenobacter sublimis</name>
    <dbReference type="NCBI Taxonomy" id="2933777"/>
    <lineage>
        <taxon>Bacteria</taxon>
        <taxon>Pseudomonadati</taxon>
        <taxon>Bacteroidota</taxon>
        <taxon>Cytophagia</taxon>
        <taxon>Cytophagales</taxon>
        <taxon>Hymenobacteraceae</taxon>
        <taxon>Hymenobacter</taxon>
    </lineage>
</organism>
<name>A0ABY4J9Y2_9BACT</name>
<dbReference type="InterPro" id="IPR008162">
    <property type="entry name" value="Pyrophosphatase"/>
</dbReference>
<dbReference type="SUPFAM" id="SSF50324">
    <property type="entry name" value="Inorganic pyrophosphatase"/>
    <property type="match status" value="1"/>
</dbReference>
<reference evidence="6 7" key="1">
    <citation type="submission" date="2022-04" db="EMBL/GenBank/DDBJ databases">
        <title>Hymenobacter sp. isolated from the air.</title>
        <authorList>
            <person name="Won M."/>
            <person name="Lee C.-M."/>
            <person name="Woen H.-Y."/>
            <person name="Kwon S.-W."/>
        </authorList>
    </citation>
    <scope>NUCLEOTIDE SEQUENCE [LARGE SCALE GENOMIC DNA]</scope>
    <source>
        <strain evidence="7">5516 S-25</strain>
    </source>
</reference>
<evidence type="ECO:0000256" key="3">
    <source>
        <dbReference type="ARBA" id="ARBA00022723"/>
    </source>
</evidence>
<comment type="cofactor">
    <cofactor evidence="1">
        <name>Mg(2+)</name>
        <dbReference type="ChEBI" id="CHEBI:18420"/>
    </cofactor>
</comment>
<dbReference type="Gene3D" id="3.90.80.10">
    <property type="entry name" value="Inorganic pyrophosphatase"/>
    <property type="match status" value="1"/>
</dbReference>
<dbReference type="Proteomes" id="UP000829647">
    <property type="component" value="Chromosome"/>
</dbReference>
<sequence length="205" mass="22688">MKFMRLRWYLLLAEIGAASLAGCQTDYADLPTFSAERKLLQVVVEMPAGTSREQRYNAQTHEFQPLEQAGTDQLIEFLPVPGNLGFIPGTNVSAPGRPQETDGPVPALVLAEGQPAGTVLEVVPVALLLLDVNGALQPLVVAVPARPAQRILPDVTDWATLNRRYPGVRQSLSLWFQHRGRPGETRIAGWKDEKAAEQYIRRWLQ</sequence>
<keyword evidence="3" id="KW-0479">Metal-binding</keyword>
<accession>A0ABY4J9Y2</accession>
<keyword evidence="5" id="KW-0460">Magnesium</keyword>
<dbReference type="RefSeq" id="WP_247974709.1">
    <property type="nucleotide sequence ID" value="NZ_CP095848.1"/>
</dbReference>
<protein>
    <recommendedName>
        <fullName evidence="2">inorganic diphosphatase</fullName>
        <ecNumber evidence="2">3.6.1.1</ecNumber>
    </recommendedName>
</protein>
<keyword evidence="4" id="KW-0378">Hydrolase</keyword>
<dbReference type="EMBL" id="CP095848">
    <property type="protein sequence ID" value="UPL48209.1"/>
    <property type="molecule type" value="Genomic_DNA"/>
</dbReference>
<evidence type="ECO:0000256" key="5">
    <source>
        <dbReference type="ARBA" id="ARBA00022842"/>
    </source>
</evidence>
<evidence type="ECO:0000313" key="7">
    <source>
        <dbReference type="Proteomes" id="UP000829647"/>
    </source>
</evidence>
<evidence type="ECO:0000256" key="1">
    <source>
        <dbReference type="ARBA" id="ARBA00001946"/>
    </source>
</evidence>
<evidence type="ECO:0000256" key="2">
    <source>
        <dbReference type="ARBA" id="ARBA00012146"/>
    </source>
</evidence>
<evidence type="ECO:0000256" key="4">
    <source>
        <dbReference type="ARBA" id="ARBA00022801"/>
    </source>
</evidence>
<proteinExistence type="predicted"/>
<keyword evidence="7" id="KW-1185">Reference proteome</keyword>